<evidence type="ECO:0000259" key="1">
    <source>
        <dbReference type="Pfam" id="PF08530"/>
    </source>
</evidence>
<dbReference type="InterPro" id="IPR008979">
    <property type="entry name" value="Galactose-bd-like_sf"/>
</dbReference>
<proteinExistence type="predicted"/>
<reference evidence="2 3" key="1">
    <citation type="journal article" date="2014" name="Genome Biol. Evol.">
        <title>The secreted proteins of Achlya hypogyna and Thraustotheca clavata identify the ancestral oomycete secretome and reveal gene acquisitions by horizontal gene transfer.</title>
        <authorList>
            <person name="Misner I."/>
            <person name="Blouin N."/>
            <person name="Leonard G."/>
            <person name="Richards T.A."/>
            <person name="Lane C.E."/>
        </authorList>
    </citation>
    <scope>NUCLEOTIDE SEQUENCE [LARGE SCALE GENOMIC DNA]</scope>
    <source>
        <strain evidence="2 3">ATCC 34112</strain>
    </source>
</reference>
<sequence length="144" mass="15870">IAGTPVVTLYLSSSDTDADLFVYLVAVAPKTKKISYITEGHFRASHRKEASDSSIPPDADPTVPLHTFHKEDEQMLERGQTVQVRFGLLPIAYQFDSGASIQLRISGKDDRHFYDSNPPTGRDVTLYASADQVSCLELPVVDSE</sequence>
<dbReference type="Proteomes" id="UP000243217">
    <property type="component" value="Unassembled WGS sequence"/>
</dbReference>
<gene>
    <name evidence="2" type="ORF">THRCLA_20025</name>
</gene>
<feature type="domain" description="Xaa-Pro dipeptidyl-peptidase C-terminal" evidence="1">
    <location>
        <begin position="1"/>
        <end position="126"/>
    </location>
</feature>
<dbReference type="EMBL" id="JNBS01000021">
    <property type="protein sequence ID" value="OQS07948.1"/>
    <property type="molecule type" value="Genomic_DNA"/>
</dbReference>
<feature type="non-terminal residue" evidence="2">
    <location>
        <position position="1"/>
    </location>
</feature>
<dbReference type="STRING" id="74557.A0A1W0ACM5"/>
<name>A0A1W0ACM5_9STRA</name>
<dbReference type="Gene3D" id="2.60.120.260">
    <property type="entry name" value="Galactose-binding domain-like"/>
    <property type="match status" value="1"/>
</dbReference>
<dbReference type="GO" id="GO:0008239">
    <property type="term" value="F:dipeptidyl-peptidase activity"/>
    <property type="evidence" value="ECO:0007669"/>
    <property type="project" value="InterPro"/>
</dbReference>
<protein>
    <submittedName>
        <fullName evidence="2">CocE/NonD hydrolase</fullName>
    </submittedName>
</protein>
<dbReference type="Pfam" id="PF08530">
    <property type="entry name" value="PepX_C"/>
    <property type="match status" value="1"/>
</dbReference>
<evidence type="ECO:0000313" key="3">
    <source>
        <dbReference type="Proteomes" id="UP000243217"/>
    </source>
</evidence>
<dbReference type="AlphaFoldDB" id="A0A1W0ACM5"/>
<accession>A0A1W0ACM5</accession>
<keyword evidence="2" id="KW-0378">Hydrolase</keyword>
<keyword evidence="3" id="KW-1185">Reference proteome</keyword>
<evidence type="ECO:0000313" key="2">
    <source>
        <dbReference type="EMBL" id="OQS07948.1"/>
    </source>
</evidence>
<dbReference type="InterPro" id="IPR013736">
    <property type="entry name" value="Xaa-Pro_dipept_C"/>
</dbReference>
<organism evidence="2 3">
    <name type="scientific">Thraustotheca clavata</name>
    <dbReference type="NCBI Taxonomy" id="74557"/>
    <lineage>
        <taxon>Eukaryota</taxon>
        <taxon>Sar</taxon>
        <taxon>Stramenopiles</taxon>
        <taxon>Oomycota</taxon>
        <taxon>Saprolegniomycetes</taxon>
        <taxon>Saprolegniales</taxon>
        <taxon>Achlyaceae</taxon>
        <taxon>Thraustotheca</taxon>
    </lineage>
</organism>
<dbReference type="OrthoDB" id="564507at2759"/>
<comment type="caution">
    <text evidence="2">The sequence shown here is derived from an EMBL/GenBank/DDBJ whole genome shotgun (WGS) entry which is preliminary data.</text>
</comment>
<dbReference type="SUPFAM" id="SSF49785">
    <property type="entry name" value="Galactose-binding domain-like"/>
    <property type="match status" value="1"/>
</dbReference>